<evidence type="ECO:0008006" key="3">
    <source>
        <dbReference type="Google" id="ProtNLM"/>
    </source>
</evidence>
<name>A0ABP0S675_9DINO</name>
<dbReference type="Proteomes" id="UP001642484">
    <property type="component" value="Unassembled WGS sequence"/>
</dbReference>
<protein>
    <recommendedName>
        <fullName evidence="3">Ubiquitin-like domain-containing protein</fullName>
    </recommendedName>
</protein>
<sequence>MNTNVSQAYQSPHVIVADIHRSLAMAMKLKLSALLVTGEMICLRVSPEMKGKELKKLIKEGQPWDEVTRTTTRVEIVVGDRLLCNDEKVSDAGLADLVVNVVFKPNTVSCSSKDALASFTRYIDPDVLWFVVEIPDGDTRIADD</sequence>
<evidence type="ECO:0000313" key="1">
    <source>
        <dbReference type="EMBL" id="CAK9107814.1"/>
    </source>
</evidence>
<evidence type="ECO:0000313" key="2">
    <source>
        <dbReference type="Proteomes" id="UP001642484"/>
    </source>
</evidence>
<comment type="caution">
    <text evidence="1">The sequence shown here is derived from an EMBL/GenBank/DDBJ whole genome shotgun (WGS) entry which is preliminary data.</text>
</comment>
<dbReference type="EMBL" id="CAXAMN010027028">
    <property type="protein sequence ID" value="CAK9107814.1"/>
    <property type="molecule type" value="Genomic_DNA"/>
</dbReference>
<gene>
    <name evidence="1" type="ORF">CCMP2556_LOCUS50287</name>
</gene>
<reference evidence="1 2" key="1">
    <citation type="submission" date="2024-02" db="EMBL/GenBank/DDBJ databases">
        <authorList>
            <person name="Chen Y."/>
            <person name="Shah S."/>
            <person name="Dougan E. K."/>
            <person name="Thang M."/>
            <person name="Chan C."/>
        </authorList>
    </citation>
    <scope>NUCLEOTIDE SEQUENCE [LARGE SCALE GENOMIC DNA]</scope>
</reference>
<accession>A0ABP0S675</accession>
<proteinExistence type="predicted"/>
<organism evidence="1 2">
    <name type="scientific">Durusdinium trenchii</name>
    <dbReference type="NCBI Taxonomy" id="1381693"/>
    <lineage>
        <taxon>Eukaryota</taxon>
        <taxon>Sar</taxon>
        <taxon>Alveolata</taxon>
        <taxon>Dinophyceae</taxon>
        <taxon>Suessiales</taxon>
        <taxon>Symbiodiniaceae</taxon>
        <taxon>Durusdinium</taxon>
    </lineage>
</organism>
<keyword evidence="2" id="KW-1185">Reference proteome</keyword>